<evidence type="ECO:0000256" key="7">
    <source>
        <dbReference type="ARBA" id="ARBA00023132"/>
    </source>
</evidence>
<evidence type="ECO:0000313" key="14">
    <source>
        <dbReference type="RefSeq" id="XP_036369830.1"/>
    </source>
</evidence>
<feature type="domain" description="Nucleoporin NSP1-like C-terminal" evidence="11">
    <location>
        <begin position="250"/>
        <end position="347"/>
    </location>
</feature>
<evidence type="ECO:0000256" key="4">
    <source>
        <dbReference type="ARBA" id="ARBA00022816"/>
    </source>
</evidence>
<dbReference type="PANTHER" id="PTHR12084:SF0">
    <property type="entry name" value="NUCLEAR PORE GLYCOPROTEIN P62"/>
    <property type="match status" value="1"/>
</dbReference>
<dbReference type="GO" id="GO:0006606">
    <property type="term" value="P:protein import into nucleus"/>
    <property type="evidence" value="ECO:0007669"/>
    <property type="project" value="TreeGrafter"/>
</dbReference>
<feature type="compositionally biased region" description="Low complexity" evidence="10">
    <location>
        <begin position="10"/>
        <end position="28"/>
    </location>
</feature>
<sequence>MLGTGSTLFGSGQTAAAPPAGAPTFGSGLTADNKPAAGFTFGTAPAGTGASLQGGAVPRAFVFSPSTTAASTSAPAVASNPGSFSFNPSSVSAAQPTFGATPSSSFSFSLATGAPTAPTTTPAAATGLATPIPAALPVITTADPGAAFSFTPQATSTTTAPTSKPSFIFSTAGAATTSAPGIPSVSTGLAPPASTTSSGFALGSGVAPTTTGSFLSTAPRTAVAAAAAATTTTAVVAPTISAVAVPGGESQMNFRQLEEQINKWMLELEEQEKAFLQQATQVNAWDKLLLNNGDKIHQLNHDLDRVKVDQQRLDNELDFIHSQQKELEDLLTPLEASVEQLPPLSYQHHADIEREHTYQLAESIDGQLKRMVLDLKEIIDHLNTTNTSEENTDPVHQITKILNAHMDSLRWIDQNAGLLNRRVEDISKQMELQRKEQERNYRLVFN</sequence>
<dbReference type="RefSeq" id="XP_036369830.1">
    <property type="nucleotide sequence ID" value="XM_036513937.1"/>
</dbReference>
<dbReference type="InterPro" id="IPR026010">
    <property type="entry name" value="NSP1/NUP62"/>
</dbReference>
<evidence type="ECO:0000256" key="10">
    <source>
        <dbReference type="SAM" id="MobiDB-lite"/>
    </source>
</evidence>
<dbReference type="GO" id="GO:0005543">
    <property type="term" value="F:phospholipid binding"/>
    <property type="evidence" value="ECO:0007669"/>
    <property type="project" value="TreeGrafter"/>
</dbReference>
<dbReference type="Proteomes" id="UP000515154">
    <property type="component" value="Linkage group LG27"/>
</dbReference>
<reference evidence="13 14" key="1">
    <citation type="submission" date="2025-08" db="UniProtKB">
        <authorList>
            <consortium name="RefSeq"/>
        </authorList>
    </citation>
    <scope>IDENTIFICATION</scope>
</reference>
<keyword evidence="7" id="KW-0906">Nuclear pore complex</keyword>
<keyword evidence="6" id="KW-0811">Translocation</keyword>
<evidence type="ECO:0000256" key="1">
    <source>
        <dbReference type="ARBA" id="ARBA00004567"/>
    </source>
</evidence>
<evidence type="ECO:0000256" key="2">
    <source>
        <dbReference type="ARBA" id="ARBA00005911"/>
    </source>
</evidence>
<dbReference type="GO" id="GO:0017056">
    <property type="term" value="F:structural constituent of nuclear pore"/>
    <property type="evidence" value="ECO:0007669"/>
    <property type="project" value="InterPro"/>
</dbReference>
<dbReference type="PANTHER" id="PTHR12084">
    <property type="entry name" value="NUCLEAR PORE GLYCOPROTEIN P62-RELATED"/>
    <property type="match status" value="1"/>
</dbReference>
<accession>A0A6P7TL70</accession>
<dbReference type="FunFam" id="1.20.5.170:FF:000040">
    <property type="entry name" value="Nuclear pore glycoprotein p62"/>
    <property type="match status" value="1"/>
</dbReference>
<keyword evidence="8" id="KW-0539">Nucleus</keyword>
<keyword evidence="12" id="KW-1185">Reference proteome</keyword>
<evidence type="ECO:0000256" key="9">
    <source>
        <dbReference type="SAM" id="Coils"/>
    </source>
</evidence>
<keyword evidence="4" id="KW-0509">mRNA transport</keyword>
<evidence type="ECO:0000256" key="3">
    <source>
        <dbReference type="ARBA" id="ARBA00022448"/>
    </source>
</evidence>
<keyword evidence="3" id="KW-0813">Transport</keyword>
<comment type="subcellular location">
    <subcellularLocation>
        <location evidence="1">Nucleus</location>
        <location evidence="1">Nuclear pore complex</location>
    </subcellularLocation>
</comment>
<protein>
    <submittedName>
        <fullName evidence="13 14">Nuclear pore glycoprotein p62 isoform X1</fullName>
    </submittedName>
</protein>
<dbReference type="KEGG" id="osn:115225393"/>
<proteinExistence type="inferred from homology"/>
<dbReference type="RefSeq" id="XP_029652208.1">
    <property type="nucleotide sequence ID" value="XM_029796348.2"/>
</dbReference>
<dbReference type="GO" id="GO:0006405">
    <property type="term" value="P:RNA export from nucleus"/>
    <property type="evidence" value="ECO:0007669"/>
    <property type="project" value="TreeGrafter"/>
</dbReference>
<evidence type="ECO:0000313" key="12">
    <source>
        <dbReference type="Proteomes" id="UP000515154"/>
    </source>
</evidence>
<dbReference type="GO" id="GO:0051028">
    <property type="term" value="P:mRNA transport"/>
    <property type="evidence" value="ECO:0007669"/>
    <property type="project" value="UniProtKB-KW"/>
</dbReference>
<comment type="similarity">
    <text evidence="2">Belongs to the nucleoporin NSP1/NUP62 family.</text>
</comment>
<organism evidence="12 13">
    <name type="scientific">Octopus sinensis</name>
    <name type="common">East Asian common octopus</name>
    <dbReference type="NCBI Taxonomy" id="2607531"/>
    <lineage>
        <taxon>Eukaryota</taxon>
        <taxon>Metazoa</taxon>
        <taxon>Spiralia</taxon>
        <taxon>Lophotrochozoa</taxon>
        <taxon>Mollusca</taxon>
        <taxon>Cephalopoda</taxon>
        <taxon>Coleoidea</taxon>
        <taxon>Octopodiformes</taxon>
        <taxon>Octopoda</taxon>
        <taxon>Incirrata</taxon>
        <taxon>Octopodidae</taxon>
        <taxon>Octopus</taxon>
    </lineage>
</organism>
<dbReference type="Gene3D" id="1.20.5.170">
    <property type="match status" value="1"/>
</dbReference>
<dbReference type="AlphaFoldDB" id="A0A6P7TL70"/>
<dbReference type="Pfam" id="PF05064">
    <property type="entry name" value="Nsp1_C"/>
    <property type="match status" value="1"/>
</dbReference>
<feature type="coiled-coil region" evidence="9">
    <location>
        <begin position="254"/>
        <end position="316"/>
    </location>
</feature>
<keyword evidence="9" id="KW-0175">Coiled coil</keyword>
<dbReference type="InterPro" id="IPR007758">
    <property type="entry name" value="Nucleoporin_NSP1_C"/>
</dbReference>
<feature type="region of interest" description="Disordered" evidence="10">
    <location>
        <begin position="1"/>
        <end position="29"/>
    </location>
</feature>
<dbReference type="GO" id="GO:0044613">
    <property type="term" value="C:nuclear pore central transport channel"/>
    <property type="evidence" value="ECO:0007669"/>
    <property type="project" value="TreeGrafter"/>
</dbReference>
<evidence type="ECO:0000256" key="5">
    <source>
        <dbReference type="ARBA" id="ARBA00022927"/>
    </source>
</evidence>
<evidence type="ECO:0000259" key="11">
    <source>
        <dbReference type="Pfam" id="PF05064"/>
    </source>
</evidence>
<keyword evidence="5" id="KW-0653">Protein transport</keyword>
<evidence type="ECO:0000256" key="8">
    <source>
        <dbReference type="ARBA" id="ARBA00023242"/>
    </source>
</evidence>
<name>A0A6P7TL70_9MOLL</name>
<evidence type="ECO:0000313" key="13">
    <source>
        <dbReference type="RefSeq" id="XP_029652208.1"/>
    </source>
</evidence>
<gene>
    <name evidence="13 14" type="primary">LOC115225393</name>
</gene>
<evidence type="ECO:0000256" key="6">
    <source>
        <dbReference type="ARBA" id="ARBA00023010"/>
    </source>
</evidence>